<evidence type="ECO:0000313" key="6">
    <source>
        <dbReference type="EMBL" id="EFT82694.1"/>
    </source>
</evidence>
<dbReference type="Pfam" id="PF00072">
    <property type="entry name" value="Response_reg"/>
    <property type="match status" value="1"/>
</dbReference>
<dbReference type="PANTHER" id="PTHR43214">
    <property type="entry name" value="TWO-COMPONENT RESPONSE REGULATOR"/>
    <property type="match status" value="1"/>
</dbReference>
<dbReference type="CDD" id="cd06170">
    <property type="entry name" value="LuxR_C_like"/>
    <property type="match status" value="1"/>
</dbReference>
<evidence type="ECO:0000259" key="4">
    <source>
        <dbReference type="PROSITE" id="PS50043"/>
    </source>
</evidence>
<evidence type="ECO:0000313" key="7">
    <source>
        <dbReference type="Proteomes" id="UP000004946"/>
    </source>
</evidence>
<keyword evidence="1 3" id="KW-0597">Phosphoprotein</keyword>
<evidence type="ECO:0000259" key="5">
    <source>
        <dbReference type="PROSITE" id="PS50110"/>
    </source>
</evidence>
<feature type="domain" description="HTH luxR-type" evidence="4">
    <location>
        <begin position="148"/>
        <end position="213"/>
    </location>
</feature>
<dbReference type="PROSITE" id="PS50043">
    <property type="entry name" value="HTH_LUXR_2"/>
    <property type="match status" value="1"/>
</dbReference>
<keyword evidence="7" id="KW-1185">Reference proteome</keyword>
<dbReference type="PROSITE" id="PS50110">
    <property type="entry name" value="RESPONSE_REGULATORY"/>
    <property type="match status" value="1"/>
</dbReference>
<evidence type="ECO:0000256" key="1">
    <source>
        <dbReference type="ARBA" id="ARBA00022553"/>
    </source>
</evidence>
<evidence type="ECO:0000256" key="2">
    <source>
        <dbReference type="ARBA" id="ARBA00023125"/>
    </source>
</evidence>
<keyword evidence="2" id="KW-0238">DNA-binding</keyword>
<dbReference type="Proteomes" id="UP000004946">
    <property type="component" value="Chromosome"/>
</dbReference>
<dbReference type="Gene3D" id="3.40.50.2300">
    <property type="match status" value="1"/>
</dbReference>
<organism evidence="6 7">
    <name type="scientific">Parascardovia denticolens DSM 10105 = JCM 12538</name>
    <dbReference type="NCBI Taxonomy" id="864564"/>
    <lineage>
        <taxon>Bacteria</taxon>
        <taxon>Bacillati</taxon>
        <taxon>Actinomycetota</taxon>
        <taxon>Actinomycetes</taxon>
        <taxon>Bifidobacteriales</taxon>
        <taxon>Bifidobacteriaceae</taxon>
        <taxon>Parascardovia</taxon>
    </lineage>
</organism>
<dbReference type="InterPro" id="IPR001789">
    <property type="entry name" value="Sig_transdc_resp-reg_receiver"/>
</dbReference>
<dbReference type="InterPro" id="IPR000792">
    <property type="entry name" value="Tscrpt_reg_LuxR_C"/>
</dbReference>
<name>E6K2Z0_PARDN</name>
<sequence length="213" mass="23713">MEKDHEATLLVMDNDRLSLAIITSILSKHPPHLHVLNPIDNGKLAIQACTGHHPPDLLLADISMTDINGLTVCKTIRRDNMTTKILMMSSFDIGRYAQAAFDAGAQGIIHKDSPQTILTAVRRVAAGQPLSYEGIRFQTPRDSFLRIKEAKTRELSPREVEVVELWSQGYSLQEIGERLSLSPTTVRTHLQHSCDKLGAANNRALISVWMARQ</sequence>
<dbReference type="HOGENOM" id="CLU_000445_90_3_11"/>
<dbReference type="InterPro" id="IPR016032">
    <property type="entry name" value="Sig_transdc_resp-reg_C-effctor"/>
</dbReference>
<dbReference type="eggNOG" id="COG2197">
    <property type="taxonomic scope" value="Bacteria"/>
</dbReference>
<dbReference type="GO" id="GO:0006355">
    <property type="term" value="P:regulation of DNA-templated transcription"/>
    <property type="evidence" value="ECO:0007669"/>
    <property type="project" value="InterPro"/>
</dbReference>
<dbReference type="SMART" id="SM00448">
    <property type="entry name" value="REC"/>
    <property type="match status" value="1"/>
</dbReference>
<dbReference type="InterPro" id="IPR036388">
    <property type="entry name" value="WH-like_DNA-bd_sf"/>
</dbReference>
<comment type="caution">
    <text evidence="6">The sequence shown here is derived from an EMBL/GenBank/DDBJ whole genome shotgun (WGS) entry which is preliminary data.</text>
</comment>
<dbReference type="InterPro" id="IPR058245">
    <property type="entry name" value="NreC/VraR/RcsB-like_REC"/>
</dbReference>
<dbReference type="InterPro" id="IPR011006">
    <property type="entry name" value="CheY-like_superfamily"/>
</dbReference>
<gene>
    <name evidence="6" type="ORF">HMPREF0620_1379</name>
</gene>
<accession>E6K2Z0</accession>
<dbReference type="GO" id="GO:0000160">
    <property type="term" value="P:phosphorelay signal transduction system"/>
    <property type="evidence" value="ECO:0007669"/>
    <property type="project" value="InterPro"/>
</dbReference>
<dbReference type="CDD" id="cd17535">
    <property type="entry name" value="REC_NarL-like"/>
    <property type="match status" value="1"/>
</dbReference>
<feature type="domain" description="Response regulatory" evidence="5">
    <location>
        <begin position="8"/>
        <end position="126"/>
    </location>
</feature>
<dbReference type="SUPFAM" id="SSF46894">
    <property type="entry name" value="C-terminal effector domain of the bipartite response regulators"/>
    <property type="match status" value="1"/>
</dbReference>
<dbReference type="PATRIC" id="fig|864564.6.peg.323"/>
<reference evidence="6 7" key="1">
    <citation type="submission" date="2010-12" db="EMBL/GenBank/DDBJ databases">
        <authorList>
            <person name="Muzny D."/>
            <person name="Qin X."/>
            <person name="Buhay C."/>
            <person name="Dugan-Rocha S."/>
            <person name="Ding Y."/>
            <person name="Chen G."/>
            <person name="Hawes A."/>
            <person name="Holder M."/>
            <person name="Jhangiani S."/>
            <person name="Johnson A."/>
            <person name="Khan Z."/>
            <person name="Li Z."/>
            <person name="Liu W."/>
            <person name="Liu X."/>
            <person name="Perez L."/>
            <person name="Shen H."/>
            <person name="Wang Q."/>
            <person name="Watt J."/>
            <person name="Xi L."/>
            <person name="Xin Y."/>
            <person name="Zhou J."/>
            <person name="Deng J."/>
            <person name="Jiang H."/>
            <person name="Liu Y."/>
            <person name="Qu J."/>
            <person name="Song X.-Z."/>
            <person name="Zhang L."/>
            <person name="Villasana D."/>
            <person name="Johnson A."/>
            <person name="Liu J."/>
            <person name="Liyanage D."/>
            <person name="Lorensuhewa L."/>
            <person name="Robinson T."/>
            <person name="Song A."/>
            <person name="Song B.-B."/>
            <person name="Dinh H."/>
            <person name="Thornton R."/>
            <person name="Coyle M."/>
            <person name="Francisco L."/>
            <person name="Jackson L."/>
            <person name="Javaid M."/>
            <person name="Korchina V."/>
            <person name="Kovar C."/>
            <person name="Mata R."/>
            <person name="Mathew T."/>
            <person name="Ngo R."/>
            <person name="Nguyen L."/>
            <person name="Nguyen N."/>
            <person name="Okwuonu G."/>
            <person name="Ongeri F."/>
            <person name="Pham C."/>
            <person name="Simmons D."/>
            <person name="Wilczek-Boney K."/>
            <person name="Hale W."/>
            <person name="Jakkamsetti A."/>
            <person name="Pham P."/>
            <person name="Ruth R."/>
            <person name="San Lucas F."/>
            <person name="Warren J."/>
            <person name="Zhang J."/>
            <person name="Zhao Z."/>
            <person name="Zhou C."/>
            <person name="Zhu D."/>
            <person name="Lee S."/>
            <person name="Bess C."/>
            <person name="Blankenburg K."/>
            <person name="Forbes L."/>
            <person name="Fu Q."/>
            <person name="Gubbala S."/>
            <person name="Hirani K."/>
            <person name="Jayaseelan J.C."/>
            <person name="Lara F."/>
            <person name="Munidasa M."/>
            <person name="Palculict T."/>
            <person name="Patil S."/>
            <person name="Pu L.-L."/>
            <person name="Saada N."/>
            <person name="Tang L."/>
            <person name="Weissenberger G."/>
            <person name="Zhu Y."/>
            <person name="Hemphill L."/>
            <person name="Shang Y."/>
            <person name="Youmans B."/>
            <person name="Ayvaz T."/>
            <person name="Ross M."/>
            <person name="Santibanez J."/>
            <person name="Aqrawi P."/>
            <person name="Gross S."/>
            <person name="Joshi V."/>
            <person name="Fowler G."/>
            <person name="Nazareth L."/>
            <person name="Reid J."/>
            <person name="Worley K."/>
            <person name="Petrosino J."/>
            <person name="Highlander S."/>
            <person name="Gibbs R."/>
        </authorList>
    </citation>
    <scope>NUCLEOTIDE SEQUENCE [LARGE SCALE GENOMIC DNA]</scope>
    <source>
        <strain evidence="6 7">DSM 10105</strain>
    </source>
</reference>
<dbReference type="GO" id="GO:0003677">
    <property type="term" value="F:DNA binding"/>
    <property type="evidence" value="ECO:0007669"/>
    <property type="project" value="UniProtKB-KW"/>
</dbReference>
<proteinExistence type="predicted"/>
<dbReference type="RefSeq" id="WP_006289648.1">
    <property type="nucleotide sequence ID" value="NZ_AP012333.1"/>
</dbReference>
<dbReference type="Gene3D" id="1.10.10.10">
    <property type="entry name" value="Winged helix-like DNA-binding domain superfamily/Winged helix DNA-binding domain"/>
    <property type="match status" value="1"/>
</dbReference>
<feature type="modified residue" description="4-aspartylphosphate" evidence="3">
    <location>
        <position position="61"/>
    </location>
</feature>
<protein>
    <submittedName>
        <fullName evidence="6">Response regulator receiver domain protein</fullName>
    </submittedName>
</protein>
<dbReference type="Pfam" id="PF00196">
    <property type="entry name" value="GerE"/>
    <property type="match status" value="1"/>
</dbReference>
<dbReference type="PRINTS" id="PR00038">
    <property type="entry name" value="HTHLUXR"/>
</dbReference>
<evidence type="ECO:0000256" key="3">
    <source>
        <dbReference type="PROSITE-ProRule" id="PRU00169"/>
    </source>
</evidence>
<dbReference type="SUPFAM" id="SSF52172">
    <property type="entry name" value="CheY-like"/>
    <property type="match status" value="1"/>
</dbReference>
<dbReference type="KEGG" id="pdo:PSDT_0295"/>
<dbReference type="EMBL" id="AEON01000002">
    <property type="protein sequence ID" value="EFT82694.1"/>
    <property type="molecule type" value="Genomic_DNA"/>
</dbReference>
<dbReference type="AlphaFoldDB" id="E6K2Z0"/>
<dbReference type="SMART" id="SM00421">
    <property type="entry name" value="HTH_LUXR"/>
    <property type="match status" value="1"/>
</dbReference>
<dbReference type="InterPro" id="IPR039420">
    <property type="entry name" value="WalR-like"/>
</dbReference>